<evidence type="ECO:0000313" key="4">
    <source>
        <dbReference type="Proteomes" id="UP000002630"/>
    </source>
</evidence>
<evidence type="ECO:0000259" key="2">
    <source>
        <dbReference type="PROSITE" id="PS51203"/>
    </source>
</evidence>
<proteinExistence type="predicted"/>
<feature type="compositionally biased region" description="Gly residues" evidence="1">
    <location>
        <begin position="55"/>
        <end position="77"/>
    </location>
</feature>
<dbReference type="OrthoDB" id="515366at2759"/>
<evidence type="ECO:0000313" key="3">
    <source>
        <dbReference type="EMBL" id="CBN76699.1"/>
    </source>
</evidence>
<protein>
    <submittedName>
        <fullName evidence="3">Nuclear movement domain-containing protein</fullName>
    </submittedName>
</protein>
<dbReference type="InParanoid" id="D8LBJ0"/>
<dbReference type="EMBL" id="FN647682">
    <property type="protein sequence ID" value="CBN76699.1"/>
    <property type="molecule type" value="Genomic_DNA"/>
</dbReference>
<dbReference type="Pfam" id="PF04969">
    <property type="entry name" value="CS"/>
    <property type="match status" value="1"/>
</dbReference>
<feature type="compositionally biased region" description="Basic and acidic residues" evidence="1">
    <location>
        <begin position="1"/>
        <end position="12"/>
    </location>
</feature>
<feature type="region of interest" description="Disordered" evidence="1">
    <location>
        <begin position="1"/>
        <end position="95"/>
    </location>
</feature>
<dbReference type="SUPFAM" id="SSF49764">
    <property type="entry name" value="HSP20-like chaperones"/>
    <property type="match status" value="1"/>
</dbReference>
<dbReference type="InterPro" id="IPR007052">
    <property type="entry name" value="CS_dom"/>
</dbReference>
<dbReference type="AlphaFoldDB" id="D8LBJ0"/>
<reference evidence="3 4" key="1">
    <citation type="journal article" date="2010" name="Nature">
        <title>The Ectocarpus genome and the independent evolution of multicellularity in brown algae.</title>
        <authorList>
            <person name="Cock J.M."/>
            <person name="Sterck L."/>
            <person name="Rouze P."/>
            <person name="Scornet D."/>
            <person name="Allen A.E."/>
            <person name="Amoutzias G."/>
            <person name="Anthouard V."/>
            <person name="Artiguenave F."/>
            <person name="Aury J.M."/>
            <person name="Badger J.H."/>
            <person name="Beszteri B."/>
            <person name="Billiau K."/>
            <person name="Bonnet E."/>
            <person name="Bothwell J.H."/>
            <person name="Bowler C."/>
            <person name="Boyen C."/>
            <person name="Brownlee C."/>
            <person name="Carrano C.J."/>
            <person name="Charrier B."/>
            <person name="Cho G.Y."/>
            <person name="Coelho S.M."/>
            <person name="Collen J."/>
            <person name="Corre E."/>
            <person name="Da Silva C."/>
            <person name="Delage L."/>
            <person name="Delaroque N."/>
            <person name="Dittami S.M."/>
            <person name="Doulbeau S."/>
            <person name="Elias M."/>
            <person name="Farnham G."/>
            <person name="Gachon C.M."/>
            <person name="Gschloessl B."/>
            <person name="Heesch S."/>
            <person name="Jabbari K."/>
            <person name="Jubin C."/>
            <person name="Kawai H."/>
            <person name="Kimura K."/>
            <person name="Kloareg B."/>
            <person name="Kupper F.C."/>
            <person name="Lang D."/>
            <person name="Le Bail A."/>
            <person name="Leblanc C."/>
            <person name="Lerouge P."/>
            <person name="Lohr M."/>
            <person name="Lopez P.J."/>
            <person name="Martens C."/>
            <person name="Maumus F."/>
            <person name="Michel G."/>
            <person name="Miranda-Saavedra D."/>
            <person name="Morales J."/>
            <person name="Moreau H."/>
            <person name="Motomura T."/>
            <person name="Nagasato C."/>
            <person name="Napoli C.A."/>
            <person name="Nelson D.R."/>
            <person name="Nyvall-Collen P."/>
            <person name="Peters A.F."/>
            <person name="Pommier C."/>
            <person name="Potin P."/>
            <person name="Poulain J."/>
            <person name="Quesneville H."/>
            <person name="Read B."/>
            <person name="Rensing S.A."/>
            <person name="Ritter A."/>
            <person name="Rousvoal S."/>
            <person name="Samanta M."/>
            <person name="Samson G."/>
            <person name="Schroeder D.C."/>
            <person name="Segurens B."/>
            <person name="Strittmatter M."/>
            <person name="Tonon T."/>
            <person name="Tregear J.W."/>
            <person name="Valentin K."/>
            <person name="von Dassow P."/>
            <person name="Yamagishi T."/>
            <person name="Van de Peer Y."/>
            <person name="Wincker P."/>
        </authorList>
    </citation>
    <scope>NUCLEOTIDE SEQUENCE [LARGE SCALE GENOMIC DNA]</scope>
    <source>
        <strain evidence="4">Ec32 / CCAP1310/4</strain>
    </source>
</reference>
<sequence length="246" mass="26056">MVDYSRFDHIGSDSDDDGAAVVGSSKPTAMRPDAAAQQEAIGASSSSSLPSGSTAAGGGGRNSSGSGGGPGGGGGGSRASVPQPKMMTASKKGKEGRIKFEHEGRTVYEWEQSLEEVNLYIETPPGVKADRIECKITPRHICLGLKGNPPFIDEDTGGPVVVEESYWMMDGGELNVNLQKMKKADTWPAALQGRNTQVDPMTLEGMQKKIMLERFQSENPGFDFSGAEFNGQVPDARSFMGGVKYT</sequence>
<dbReference type="GO" id="GO:0051082">
    <property type="term" value="F:unfolded protein binding"/>
    <property type="evidence" value="ECO:0007669"/>
    <property type="project" value="TreeGrafter"/>
</dbReference>
<dbReference type="GO" id="GO:0005737">
    <property type="term" value="C:cytoplasm"/>
    <property type="evidence" value="ECO:0007669"/>
    <property type="project" value="TreeGrafter"/>
</dbReference>
<dbReference type="PANTHER" id="PTHR12356">
    <property type="entry name" value="NUCLEAR MOVEMENT PROTEIN NUDC"/>
    <property type="match status" value="1"/>
</dbReference>
<dbReference type="eggNOG" id="KOG2265">
    <property type="taxonomic scope" value="Eukaryota"/>
</dbReference>
<dbReference type="FunCoup" id="D8LBJ0">
    <property type="interactions" value="435"/>
</dbReference>
<evidence type="ECO:0000256" key="1">
    <source>
        <dbReference type="SAM" id="MobiDB-lite"/>
    </source>
</evidence>
<dbReference type="PROSITE" id="PS51203">
    <property type="entry name" value="CS"/>
    <property type="match status" value="1"/>
</dbReference>
<feature type="compositionally biased region" description="Low complexity" evidence="1">
    <location>
        <begin position="42"/>
        <end position="54"/>
    </location>
</feature>
<dbReference type="EMBL" id="FN649726">
    <property type="protein sequence ID" value="CBN76699.1"/>
    <property type="molecule type" value="Genomic_DNA"/>
</dbReference>
<dbReference type="CDD" id="cd06467">
    <property type="entry name" value="p23_NUDC_like"/>
    <property type="match status" value="1"/>
</dbReference>
<dbReference type="Gene3D" id="1.20.5.740">
    <property type="entry name" value="Single helix bin"/>
    <property type="match status" value="1"/>
</dbReference>
<feature type="domain" description="CS" evidence="2">
    <location>
        <begin position="103"/>
        <end position="191"/>
    </location>
</feature>
<dbReference type="PANTHER" id="PTHR12356:SF18">
    <property type="entry name" value="NUDC DOMAIN-CONTAINING PROTEIN 2"/>
    <property type="match status" value="1"/>
</dbReference>
<dbReference type="InterPro" id="IPR037898">
    <property type="entry name" value="NudC_fam"/>
</dbReference>
<keyword evidence="4" id="KW-1185">Reference proteome</keyword>
<dbReference type="Proteomes" id="UP000002630">
    <property type="component" value="Linkage Group LG01"/>
</dbReference>
<accession>D8LBJ0</accession>
<name>D8LBJ0_ECTSI</name>
<organism evidence="3 4">
    <name type="scientific">Ectocarpus siliculosus</name>
    <name type="common">Brown alga</name>
    <name type="synonym">Conferva siliculosa</name>
    <dbReference type="NCBI Taxonomy" id="2880"/>
    <lineage>
        <taxon>Eukaryota</taxon>
        <taxon>Sar</taxon>
        <taxon>Stramenopiles</taxon>
        <taxon>Ochrophyta</taxon>
        <taxon>PX clade</taxon>
        <taxon>Phaeophyceae</taxon>
        <taxon>Ectocarpales</taxon>
        <taxon>Ectocarpaceae</taxon>
        <taxon>Ectocarpus</taxon>
    </lineage>
</organism>
<dbReference type="InterPro" id="IPR008978">
    <property type="entry name" value="HSP20-like_chaperone"/>
</dbReference>
<dbReference type="OMA" id="DANITWR"/>
<dbReference type="Gene3D" id="2.60.40.790">
    <property type="match status" value="1"/>
</dbReference>
<gene>
    <name evidence="3" type="ORF">Esi_0000_0481</name>
</gene>
<dbReference type="STRING" id="2880.D8LBJ0"/>
<dbReference type="GO" id="GO:0006457">
    <property type="term" value="P:protein folding"/>
    <property type="evidence" value="ECO:0007669"/>
    <property type="project" value="TreeGrafter"/>
</dbReference>